<dbReference type="RefSeq" id="WP_406787555.1">
    <property type="nucleotide sequence ID" value="NZ_JBJIAA010000008.1"/>
</dbReference>
<evidence type="ECO:0000313" key="2">
    <source>
        <dbReference type="Proteomes" id="UP001623592"/>
    </source>
</evidence>
<protein>
    <submittedName>
        <fullName evidence="1">Uncharacterized protein</fullName>
    </submittedName>
</protein>
<sequence>MYNSIRNLTDDVSNIAKNTGMSEQQIQRIKDHVFSDEHILLDGVGQFNPDYDIAQAWNRLSDGSYNQSDINLLNHELFESKFEGIFKTDYQTAHNATISSGRTWNPDK</sequence>
<keyword evidence="2" id="KW-1185">Reference proteome</keyword>
<reference evidence="1 2" key="1">
    <citation type="submission" date="2024-11" db="EMBL/GenBank/DDBJ databases">
        <authorList>
            <person name="Heng Y.C."/>
            <person name="Lim A.C.H."/>
            <person name="Lee J.K.Y."/>
            <person name="Kittelmann S."/>
        </authorList>
    </citation>
    <scope>NUCLEOTIDE SEQUENCE [LARGE SCALE GENOMIC DNA]</scope>
    <source>
        <strain evidence="1 2">WILCCON 0114</strain>
    </source>
</reference>
<evidence type="ECO:0000313" key="1">
    <source>
        <dbReference type="EMBL" id="MFL0250893.1"/>
    </source>
</evidence>
<name>A0ABW8TEF0_9CLOT</name>
<dbReference type="Proteomes" id="UP001623592">
    <property type="component" value="Unassembled WGS sequence"/>
</dbReference>
<gene>
    <name evidence="1" type="ORF">ACJDT4_10710</name>
</gene>
<proteinExistence type="predicted"/>
<accession>A0ABW8TEF0</accession>
<comment type="caution">
    <text evidence="1">The sequence shown here is derived from an EMBL/GenBank/DDBJ whole genome shotgun (WGS) entry which is preliminary data.</text>
</comment>
<organism evidence="1 2">
    <name type="scientific">Clostridium neuense</name>
    <dbReference type="NCBI Taxonomy" id="1728934"/>
    <lineage>
        <taxon>Bacteria</taxon>
        <taxon>Bacillati</taxon>
        <taxon>Bacillota</taxon>
        <taxon>Clostridia</taxon>
        <taxon>Eubacteriales</taxon>
        <taxon>Clostridiaceae</taxon>
        <taxon>Clostridium</taxon>
    </lineage>
</organism>
<dbReference type="EMBL" id="JBJIAA010000008">
    <property type="protein sequence ID" value="MFL0250893.1"/>
    <property type="molecule type" value="Genomic_DNA"/>
</dbReference>